<keyword evidence="2" id="KW-1133">Transmembrane helix</keyword>
<protein>
    <recommendedName>
        <fullName evidence="5">MFS transporter</fullName>
    </recommendedName>
</protein>
<keyword evidence="4" id="KW-1185">Reference proteome</keyword>
<organism evidence="3 4">
    <name type="scientific">Paeniglutamicibacter antarcticus</name>
    <dbReference type="NCBI Taxonomy" id="494023"/>
    <lineage>
        <taxon>Bacteria</taxon>
        <taxon>Bacillati</taxon>
        <taxon>Actinomycetota</taxon>
        <taxon>Actinomycetes</taxon>
        <taxon>Micrococcales</taxon>
        <taxon>Micrococcaceae</taxon>
        <taxon>Paeniglutamicibacter</taxon>
    </lineage>
</organism>
<feature type="transmembrane region" description="Helical" evidence="2">
    <location>
        <begin position="52"/>
        <end position="73"/>
    </location>
</feature>
<feature type="region of interest" description="Disordered" evidence="1">
    <location>
        <begin position="1"/>
        <end position="20"/>
    </location>
</feature>
<keyword evidence="2" id="KW-0472">Membrane</keyword>
<comment type="caution">
    <text evidence="3">The sequence shown here is derived from an EMBL/GenBank/DDBJ whole genome shotgun (WGS) entry which is preliminary data.</text>
</comment>
<proteinExistence type="predicted"/>
<feature type="transmembrane region" description="Helical" evidence="2">
    <location>
        <begin position="27"/>
        <end position="46"/>
    </location>
</feature>
<evidence type="ECO:0000256" key="1">
    <source>
        <dbReference type="SAM" id="MobiDB-lite"/>
    </source>
</evidence>
<evidence type="ECO:0000313" key="3">
    <source>
        <dbReference type="EMBL" id="GAA5226458.1"/>
    </source>
</evidence>
<dbReference type="Proteomes" id="UP001501257">
    <property type="component" value="Unassembled WGS sequence"/>
</dbReference>
<keyword evidence="2" id="KW-0812">Transmembrane</keyword>
<dbReference type="EMBL" id="BAABLK010000022">
    <property type="protein sequence ID" value="GAA5226458.1"/>
    <property type="molecule type" value="Genomic_DNA"/>
</dbReference>
<accession>A0ABP9TJW5</accession>
<dbReference type="RefSeq" id="WP_210099532.1">
    <property type="nucleotide sequence ID" value="NZ_BAABLK010000022.1"/>
</dbReference>
<gene>
    <name evidence="3" type="ORF">GCM10025778_09910</name>
</gene>
<name>A0ABP9TJW5_9MICC</name>
<evidence type="ECO:0008006" key="5">
    <source>
        <dbReference type="Google" id="ProtNLM"/>
    </source>
</evidence>
<reference evidence="4" key="1">
    <citation type="journal article" date="2019" name="Int. J. Syst. Evol. Microbiol.">
        <title>The Global Catalogue of Microorganisms (GCM) 10K type strain sequencing project: providing services to taxonomists for standard genome sequencing and annotation.</title>
        <authorList>
            <consortium name="The Broad Institute Genomics Platform"/>
            <consortium name="The Broad Institute Genome Sequencing Center for Infectious Disease"/>
            <person name="Wu L."/>
            <person name="Ma J."/>
        </authorList>
    </citation>
    <scope>NUCLEOTIDE SEQUENCE [LARGE SCALE GENOMIC DNA]</scope>
    <source>
        <strain evidence="4">JCM 18952</strain>
    </source>
</reference>
<evidence type="ECO:0000313" key="4">
    <source>
        <dbReference type="Proteomes" id="UP001501257"/>
    </source>
</evidence>
<evidence type="ECO:0000256" key="2">
    <source>
        <dbReference type="SAM" id="Phobius"/>
    </source>
</evidence>
<sequence>MSQQQTLVSPSPGPDTKAPRARLRGNLCVGSIVFNVVAVPSPLGVIGGAVPLGIAVGNGAGFPFSFVLSTVVLL</sequence>